<dbReference type="OrthoDB" id="9805504at2"/>
<dbReference type="SMART" id="SM00318">
    <property type="entry name" value="SNc"/>
    <property type="match status" value="1"/>
</dbReference>
<dbReference type="GO" id="GO:0003676">
    <property type="term" value="F:nucleic acid binding"/>
    <property type="evidence" value="ECO:0007669"/>
    <property type="project" value="InterPro"/>
</dbReference>
<sequence>MRIFLSALLCFPFLLFSQITAKVVGISDGDTITVLLDGNVQKKLRLAEVDCPENRQPFGKNAKKFTSEQVFAKNIRFIETNKDRYGRSVAKIYYDNGKYLSAEIIKAGYGWWYYSYSKNTDLGKMQETAKNKKLGLWQDKKAISPWDFRKEQRENAKKKRLQKQREQQAQKEKTT</sequence>
<dbReference type="PROSITE" id="PS50830">
    <property type="entry name" value="TNASE_3"/>
    <property type="match status" value="1"/>
</dbReference>
<evidence type="ECO:0000256" key="2">
    <source>
        <dbReference type="ARBA" id="ARBA00022759"/>
    </source>
</evidence>
<dbReference type="Gene3D" id="2.40.50.90">
    <property type="match status" value="1"/>
</dbReference>
<keyword evidence="2" id="KW-0255">Endonuclease</keyword>
<dbReference type="GO" id="GO:0004519">
    <property type="term" value="F:endonuclease activity"/>
    <property type="evidence" value="ECO:0007669"/>
    <property type="project" value="UniProtKB-KW"/>
</dbReference>
<keyword evidence="5" id="KW-0732">Signal</keyword>
<feature type="signal peptide" evidence="5">
    <location>
        <begin position="1"/>
        <end position="21"/>
    </location>
</feature>
<evidence type="ECO:0000313" key="8">
    <source>
        <dbReference type="Proteomes" id="UP000257030"/>
    </source>
</evidence>
<feature type="chain" id="PRO_5017574498" evidence="5">
    <location>
        <begin position="22"/>
        <end position="175"/>
    </location>
</feature>
<feature type="compositionally biased region" description="Basic and acidic residues" evidence="4">
    <location>
        <begin position="163"/>
        <end position="175"/>
    </location>
</feature>
<dbReference type="PROSITE" id="PS01123">
    <property type="entry name" value="TNASE_1"/>
    <property type="match status" value="1"/>
</dbReference>
<feature type="region of interest" description="Disordered" evidence="4">
    <location>
        <begin position="148"/>
        <end position="175"/>
    </location>
</feature>
<dbReference type="AlphaFoldDB" id="A0A3D9D6C5"/>
<reference evidence="7 8" key="1">
    <citation type="journal article" date="2010" name="Syst. Appl. Microbiol.">
        <title>Four new species of Chryseobacterium from the rhizosphere of coastal sand dune plants, Chryseobacterium elymi sp. nov., Chryseobacterium hagamense sp. nov., Chryseobacterium lathyri sp. nov. and Chryseobacterium rhizosphaerae sp. nov.</title>
        <authorList>
            <person name="Cho S.H."/>
            <person name="Lee K.S."/>
            <person name="Shin D.S."/>
            <person name="Han J.H."/>
            <person name="Park K.S."/>
            <person name="Lee C.H."/>
            <person name="Park K.H."/>
            <person name="Kim S.B."/>
        </authorList>
    </citation>
    <scope>NUCLEOTIDE SEQUENCE [LARGE SCALE GENOMIC DNA]</scope>
    <source>
        <strain evidence="7 8">KCTC 22547</strain>
    </source>
</reference>
<dbReference type="InterPro" id="IPR035437">
    <property type="entry name" value="SNase_OB-fold_sf"/>
</dbReference>
<name>A0A3D9D6C5_9FLAO</name>
<protein>
    <submittedName>
        <fullName evidence="7">Nuclease</fullName>
    </submittedName>
</protein>
<evidence type="ECO:0000256" key="3">
    <source>
        <dbReference type="ARBA" id="ARBA00022801"/>
    </source>
</evidence>
<dbReference type="PANTHER" id="PTHR12302:SF3">
    <property type="entry name" value="SERINE_THREONINE-PROTEIN KINASE 31"/>
    <property type="match status" value="1"/>
</dbReference>
<dbReference type="SUPFAM" id="SSF50199">
    <property type="entry name" value="Staphylococcal nuclease"/>
    <property type="match status" value="1"/>
</dbReference>
<accession>A0A3D9D6C5</accession>
<dbReference type="RefSeq" id="WP_116014743.1">
    <property type="nucleotide sequence ID" value="NZ_QNUH01000028.1"/>
</dbReference>
<dbReference type="InterPro" id="IPR002071">
    <property type="entry name" value="Thermonucl_AS"/>
</dbReference>
<evidence type="ECO:0000256" key="1">
    <source>
        <dbReference type="ARBA" id="ARBA00022722"/>
    </source>
</evidence>
<evidence type="ECO:0000313" key="7">
    <source>
        <dbReference type="EMBL" id="REC73421.1"/>
    </source>
</evidence>
<feature type="domain" description="TNase-like" evidence="6">
    <location>
        <begin position="17"/>
        <end position="139"/>
    </location>
</feature>
<dbReference type="PROSITE" id="PS01284">
    <property type="entry name" value="TNASE_2"/>
    <property type="match status" value="1"/>
</dbReference>
<comment type="caution">
    <text evidence="7">The sequence shown here is derived from an EMBL/GenBank/DDBJ whole genome shotgun (WGS) entry which is preliminary data.</text>
</comment>
<evidence type="ECO:0000256" key="5">
    <source>
        <dbReference type="SAM" id="SignalP"/>
    </source>
</evidence>
<gene>
    <name evidence="7" type="ORF">DRF60_19540</name>
</gene>
<dbReference type="InterPro" id="IPR016071">
    <property type="entry name" value="Staphylococal_nuclease_OB-fold"/>
</dbReference>
<evidence type="ECO:0000259" key="6">
    <source>
        <dbReference type="PROSITE" id="PS50830"/>
    </source>
</evidence>
<proteinExistence type="predicted"/>
<organism evidence="7 8">
    <name type="scientific">Chryseobacterium elymi</name>
    <dbReference type="NCBI Taxonomy" id="395936"/>
    <lineage>
        <taxon>Bacteria</taxon>
        <taxon>Pseudomonadati</taxon>
        <taxon>Bacteroidota</taxon>
        <taxon>Flavobacteriia</taxon>
        <taxon>Flavobacteriales</taxon>
        <taxon>Weeksellaceae</taxon>
        <taxon>Chryseobacterium group</taxon>
        <taxon>Chryseobacterium</taxon>
    </lineage>
</organism>
<dbReference type="Pfam" id="PF00565">
    <property type="entry name" value="SNase"/>
    <property type="match status" value="1"/>
</dbReference>
<dbReference type="GO" id="GO:0016787">
    <property type="term" value="F:hydrolase activity"/>
    <property type="evidence" value="ECO:0007669"/>
    <property type="project" value="UniProtKB-KW"/>
</dbReference>
<evidence type="ECO:0000256" key="4">
    <source>
        <dbReference type="SAM" id="MobiDB-lite"/>
    </source>
</evidence>
<dbReference type="EMBL" id="QNUH01000028">
    <property type="protein sequence ID" value="REC73421.1"/>
    <property type="molecule type" value="Genomic_DNA"/>
</dbReference>
<keyword evidence="1" id="KW-0540">Nuclease</keyword>
<dbReference type="PANTHER" id="PTHR12302">
    <property type="entry name" value="EBNA2 BINDING PROTEIN P100"/>
    <property type="match status" value="1"/>
</dbReference>
<keyword evidence="3" id="KW-0378">Hydrolase</keyword>
<keyword evidence="8" id="KW-1185">Reference proteome</keyword>
<dbReference type="Proteomes" id="UP000257030">
    <property type="component" value="Unassembled WGS sequence"/>
</dbReference>